<evidence type="ECO:0000313" key="13">
    <source>
        <dbReference type="EMBL" id="KJF44619.1"/>
    </source>
</evidence>
<dbReference type="SUPFAM" id="SSF51366">
    <property type="entry name" value="Ribulose-phoshate binding barrel"/>
    <property type="match status" value="1"/>
</dbReference>
<dbReference type="InterPro" id="IPR004651">
    <property type="entry name" value="HisF"/>
</dbReference>
<proteinExistence type="inferred from homology"/>
<accession>A0A0D8JD27</accession>
<dbReference type="Gene3D" id="3.20.20.70">
    <property type="entry name" value="Aldolase class I"/>
    <property type="match status" value="1"/>
</dbReference>
<dbReference type="PANTHER" id="PTHR21235:SF2">
    <property type="entry name" value="IMIDAZOLE GLYCEROL PHOSPHATE SYNTHASE HISHF"/>
    <property type="match status" value="1"/>
</dbReference>
<name>A0A0D8JD27_9BACT</name>
<evidence type="ECO:0000256" key="7">
    <source>
        <dbReference type="ARBA" id="ARBA00023102"/>
    </source>
</evidence>
<evidence type="ECO:0000256" key="12">
    <source>
        <dbReference type="RuleBase" id="RU003657"/>
    </source>
</evidence>
<sequence>MLAKRIIPCLDIRNGQTVKGINFVDIKEVGDPVELGAKYAAEGADELCFLDITATHEGRKTFVELVKRIAAHINIPFTVGGGISELSDAEKLLAAGADKISINSSAVRNPKLIDDLALNFGSQFVVVAIDARGDENEHWTVTVNGGRIPTDKELFSWAKEAEDRGAGEILFTSMNHDGTKNGFANKELSKMADMLKIPIIASGGAGAEEHFVDVFTKGKADAGLAASIFHYNEIPIPVLKKYLKEKGIVVR</sequence>
<dbReference type="NCBIfam" id="TIGR00735">
    <property type="entry name" value="hisF"/>
    <property type="match status" value="1"/>
</dbReference>
<gene>
    <name evidence="11" type="primary">hisF</name>
    <name evidence="13" type="ORF">LH29_03905</name>
</gene>
<dbReference type="UniPathway" id="UPA00031">
    <property type="reaction ID" value="UER00010"/>
</dbReference>
<evidence type="ECO:0000256" key="9">
    <source>
        <dbReference type="ARBA" id="ARBA00025475"/>
    </source>
</evidence>
<dbReference type="PANTHER" id="PTHR21235">
    <property type="entry name" value="IMIDAZOLE GLYCEROL PHOSPHATE SYNTHASE SUBUNIT HISF/H IGP SYNTHASE SUBUNIT HISF/H"/>
    <property type="match status" value="1"/>
</dbReference>
<dbReference type="GO" id="GO:0005737">
    <property type="term" value="C:cytoplasm"/>
    <property type="evidence" value="ECO:0007669"/>
    <property type="project" value="UniProtKB-SubCell"/>
</dbReference>
<dbReference type="OrthoDB" id="9781903at2"/>
<dbReference type="GO" id="GO:0000105">
    <property type="term" value="P:L-histidine biosynthetic process"/>
    <property type="evidence" value="ECO:0007669"/>
    <property type="project" value="UniProtKB-UniRule"/>
</dbReference>
<comment type="subcellular location">
    <subcellularLocation>
        <location evidence="1 11">Cytoplasm</location>
    </subcellularLocation>
</comment>
<dbReference type="AlphaFoldDB" id="A0A0D8JD27"/>
<evidence type="ECO:0000256" key="11">
    <source>
        <dbReference type="HAMAP-Rule" id="MF_01013"/>
    </source>
</evidence>
<reference evidence="13 14" key="1">
    <citation type="submission" date="2014-09" db="EMBL/GenBank/DDBJ databases">
        <title>Draft Genome Sequence of Draconibacterium sp. JN14CK-3.</title>
        <authorList>
            <person name="Dong C."/>
            <person name="Lai Q."/>
            <person name="Shao Z."/>
        </authorList>
    </citation>
    <scope>NUCLEOTIDE SEQUENCE [LARGE SCALE GENOMIC DNA]</scope>
    <source>
        <strain evidence="13 14">JN14CK-3</strain>
    </source>
</reference>
<evidence type="ECO:0000256" key="8">
    <source>
        <dbReference type="ARBA" id="ARBA00023239"/>
    </source>
</evidence>
<dbReference type="InterPro" id="IPR013785">
    <property type="entry name" value="Aldolase_TIM"/>
</dbReference>
<evidence type="ECO:0000256" key="10">
    <source>
        <dbReference type="ARBA" id="ARBA00047838"/>
    </source>
</evidence>
<keyword evidence="14" id="KW-1185">Reference proteome</keyword>
<evidence type="ECO:0000256" key="1">
    <source>
        <dbReference type="ARBA" id="ARBA00004496"/>
    </source>
</evidence>
<dbReference type="GO" id="GO:0000107">
    <property type="term" value="F:imidazoleglycerol-phosphate synthase activity"/>
    <property type="evidence" value="ECO:0007669"/>
    <property type="project" value="UniProtKB-UniRule"/>
</dbReference>
<dbReference type="InterPro" id="IPR006062">
    <property type="entry name" value="His_biosynth"/>
</dbReference>
<organism evidence="13 14">
    <name type="scientific">Draconibacterium sediminis</name>
    <dbReference type="NCBI Taxonomy" id="1544798"/>
    <lineage>
        <taxon>Bacteria</taxon>
        <taxon>Pseudomonadati</taxon>
        <taxon>Bacteroidota</taxon>
        <taxon>Bacteroidia</taxon>
        <taxon>Marinilabiliales</taxon>
        <taxon>Prolixibacteraceae</taxon>
        <taxon>Draconibacterium</taxon>
    </lineage>
</organism>
<evidence type="ECO:0000256" key="3">
    <source>
        <dbReference type="ARBA" id="ARBA00009667"/>
    </source>
</evidence>
<protein>
    <recommendedName>
        <fullName evidence="11">Imidazole glycerol phosphate synthase subunit HisF</fullName>
        <ecNumber evidence="11">4.3.2.10</ecNumber>
    </recommendedName>
    <alternativeName>
        <fullName evidence="11">IGP synthase cyclase subunit</fullName>
    </alternativeName>
    <alternativeName>
        <fullName evidence="11">IGP synthase subunit HisF</fullName>
    </alternativeName>
    <alternativeName>
        <fullName evidence="11">ImGP synthase subunit HisF</fullName>
        <shortName evidence="11">IGPS subunit HisF</shortName>
    </alternativeName>
</protein>
<dbReference type="EMBL" id="JRHC01000001">
    <property type="protein sequence ID" value="KJF44619.1"/>
    <property type="molecule type" value="Genomic_DNA"/>
</dbReference>
<keyword evidence="6 11" id="KW-0028">Amino-acid biosynthesis</keyword>
<dbReference type="InterPro" id="IPR011060">
    <property type="entry name" value="RibuloseP-bd_barrel"/>
</dbReference>
<dbReference type="InterPro" id="IPR050064">
    <property type="entry name" value="IGPS_HisA/HisF"/>
</dbReference>
<keyword evidence="5 11" id="KW-0963">Cytoplasm</keyword>
<comment type="caution">
    <text evidence="13">The sequence shown here is derived from an EMBL/GenBank/DDBJ whole genome shotgun (WGS) entry which is preliminary data.</text>
</comment>
<evidence type="ECO:0000313" key="14">
    <source>
        <dbReference type="Proteomes" id="UP000032544"/>
    </source>
</evidence>
<dbReference type="Pfam" id="PF00977">
    <property type="entry name" value="His_biosynth"/>
    <property type="match status" value="1"/>
</dbReference>
<dbReference type="RefSeq" id="WP_045026160.1">
    <property type="nucleotide sequence ID" value="NZ_JRHC01000001.1"/>
</dbReference>
<dbReference type="Proteomes" id="UP000032544">
    <property type="component" value="Unassembled WGS sequence"/>
</dbReference>
<comment type="function">
    <text evidence="9 11">IGPS catalyzes the conversion of PRFAR and glutamine to IGP, AICAR and glutamate. The HisF subunit catalyzes the cyclization activity that produces IGP and AICAR from PRFAR using the ammonia provided by the HisH subunit.</text>
</comment>
<dbReference type="FunFam" id="3.20.20.70:FF:000006">
    <property type="entry name" value="Imidazole glycerol phosphate synthase subunit HisF"/>
    <property type="match status" value="1"/>
</dbReference>
<comment type="catalytic activity">
    <reaction evidence="10 11">
        <text>5-[(5-phospho-1-deoxy-D-ribulos-1-ylimino)methylamino]-1-(5-phospho-beta-D-ribosyl)imidazole-4-carboxamide + L-glutamine = D-erythro-1-(imidazol-4-yl)glycerol 3-phosphate + 5-amino-1-(5-phospho-beta-D-ribosyl)imidazole-4-carboxamide + L-glutamate + H(+)</text>
        <dbReference type="Rhea" id="RHEA:24793"/>
        <dbReference type="ChEBI" id="CHEBI:15378"/>
        <dbReference type="ChEBI" id="CHEBI:29985"/>
        <dbReference type="ChEBI" id="CHEBI:58278"/>
        <dbReference type="ChEBI" id="CHEBI:58359"/>
        <dbReference type="ChEBI" id="CHEBI:58475"/>
        <dbReference type="ChEBI" id="CHEBI:58525"/>
        <dbReference type="EC" id="4.3.2.10"/>
    </reaction>
</comment>
<evidence type="ECO:0000256" key="2">
    <source>
        <dbReference type="ARBA" id="ARBA00005091"/>
    </source>
</evidence>
<dbReference type="CDD" id="cd04731">
    <property type="entry name" value="HisF"/>
    <property type="match status" value="1"/>
</dbReference>
<feature type="active site" evidence="11">
    <location>
        <position position="11"/>
    </location>
</feature>
<evidence type="ECO:0000256" key="4">
    <source>
        <dbReference type="ARBA" id="ARBA00011152"/>
    </source>
</evidence>
<dbReference type="PATRIC" id="fig|1544798.3.peg.801"/>
<dbReference type="EC" id="4.3.2.10" evidence="11"/>
<dbReference type="HAMAP" id="MF_01013">
    <property type="entry name" value="HisF"/>
    <property type="match status" value="1"/>
</dbReference>
<dbReference type="STRING" id="1544798.LH29_03905"/>
<comment type="pathway">
    <text evidence="2 11">Amino-acid biosynthesis; L-histidine biosynthesis; L-histidine from 5-phospho-alpha-D-ribose 1-diphosphate: step 5/9.</text>
</comment>
<evidence type="ECO:0000256" key="6">
    <source>
        <dbReference type="ARBA" id="ARBA00022605"/>
    </source>
</evidence>
<keyword evidence="7 11" id="KW-0368">Histidine biosynthesis</keyword>
<comment type="similarity">
    <text evidence="3 11 12">Belongs to the HisA/HisF family.</text>
</comment>
<dbReference type="GO" id="GO:0016829">
    <property type="term" value="F:lyase activity"/>
    <property type="evidence" value="ECO:0007669"/>
    <property type="project" value="UniProtKB-KW"/>
</dbReference>
<feature type="active site" evidence="11">
    <location>
        <position position="130"/>
    </location>
</feature>
<keyword evidence="8 11" id="KW-0456">Lyase</keyword>
<evidence type="ECO:0000256" key="5">
    <source>
        <dbReference type="ARBA" id="ARBA00022490"/>
    </source>
</evidence>
<comment type="subunit">
    <text evidence="4 11">Heterodimer of HisH and HisF.</text>
</comment>